<dbReference type="Gene3D" id="2.130.10.10">
    <property type="entry name" value="YVTN repeat-like/Quinoprotein amine dehydrogenase"/>
    <property type="match status" value="1"/>
</dbReference>
<dbReference type="InterPro" id="IPR001680">
    <property type="entry name" value="WD40_rpt"/>
</dbReference>
<dbReference type="InterPro" id="IPR019775">
    <property type="entry name" value="WD40_repeat_CS"/>
</dbReference>
<protein>
    <submittedName>
        <fullName evidence="5">Regulator of conidiation-1</fullName>
    </submittedName>
</protein>
<dbReference type="AlphaFoldDB" id="A0A135TP45"/>
<evidence type="ECO:0000256" key="4">
    <source>
        <dbReference type="SAM" id="MobiDB-lite"/>
    </source>
</evidence>
<feature type="region of interest" description="Disordered" evidence="4">
    <location>
        <begin position="115"/>
        <end position="144"/>
    </location>
</feature>
<evidence type="ECO:0000256" key="3">
    <source>
        <dbReference type="PROSITE-ProRule" id="PRU00221"/>
    </source>
</evidence>
<dbReference type="PROSITE" id="PS50294">
    <property type="entry name" value="WD_REPEATS_REGION"/>
    <property type="match status" value="3"/>
</dbReference>
<keyword evidence="2" id="KW-0677">Repeat</keyword>
<reference evidence="5 6" key="1">
    <citation type="submission" date="2014-02" db="EMBL/GenBank/DDBJ databases">
        <title>The genome sequence of Colletotrichum nymphaeae SA-01.</title>
        <authorList>
            <person name="Baroncelli R."/>
            <person name="Thon M.R."/>
        </authorList>
    </citation>
    <scope>NUCLEOTIDE SEQUENCE [LARGE SCALE GENOMIC DNA]</scope>
    <source>
        <strain evidence="5 6">SA-01</strain>
    </source>
</reference>
<dbReference type="PRINTS" id="PR00320">
    <property type="entry name" value="GPROTEINBRPT"/>
</dbReference>
<dbReference type="InterPro" id="IPR036322">
    <property type="entry name" value="WD40_repeat_dom_sf"/>
</dbReference>
<dbReference type="PANTHER" id="PTHR19848:SF8">
    <property type="entry name" value="F-BOX AND WD REPEAT DOMAIN CONTAINING 7"/>
    <property type="match status" value="1"/>
</dbReference>
<accession>A0A135TP45</accession>
<organism evidence="5 6">
    <name type="scientific">Colletotrichum nymphaeae SA-01</name>
    <dbReference type="NCBI Taxonomy" id="1460502"/>
    <lineage>
        <taxon>Eukaryota</taxon>
        <taxon>Fungi</taxon>
        <taxon>Dikarya</taxon>
        <taxon>Ascomycota</taxon>
        <taxon>Pezizomycotina</taxon>
        <taxon>Sordariomycetes</taxon>
        <taxon>Hypocreomycetidae</taxon>
        <taxon>Glomerellales</taxon>
        <taxon>Glomerellaceae</taxon>
        <taxon>Colletotrichum</taxon>
        <taxon>Colletotrichum acutatum species complex</taxon>
    </lineage>
</organism>
<feature type="repeat" description="WD" evidence="3">
    <location>
        <begin position="803"/>
        <end position="843"/>
    </location>
</feature>
<gene>
    <name evidence="5" type="ORF">CNYM01_12748</name>
</gene>
<dbReference type="InterPro" id="IPR015943">
    <property type="entry name" value="WD40/YVTN_repeat-like_dom_sf"/>
</dbReference>
<feature type="repeat" description="WD" evidence="3">
    <location>
        <begin position="656"/>
        <end position="697"/>
    </location>
</feature>
<proteinExistence type="predicted"/>
<dbReference type="Proteomes" id="UP000070054">
    <property type="component" value="Unassembled WGS sequence"/>
</dbReference>
<dbReference type="InterPro" id="IPR020472">
    <property type="entry name" value="WD40_PAC1"/>
</dbReference>
<feature type="compositionally biased region" description="Low complexity" evidence="4">
    <location>
        <begin position="120"/>
        <end position="136"/>
    </location>
</feature>
<dbReference type="CDD" id="cd00200">
    <property type="entry name" value="WD40"/>
    <property type="match status" value="1"/>
</dbReference>
<comment type="caution">
    <text evidence="5">The sequence shown here is derived from an EMBL/GenBank/DDBJ whole genome shotgun (WGS) entry which is preliminary data.</text>
</comment>
<dbReference type="Pfam" id="PF00400">
    <property type="entry name" value="WD40"/>
    <property type="match status" value="4"/>
</dbReference>
<name>A0A135TP45_9PEZI</name>
<dbReference type="EMBL" id="JEMN01001062">
    <property type="protein sequence ID" value="KXH49973.1"/>
    <property type="molecule type" value="Genomic_DNA"/>
</dbReference>
<keyword evidence="6" id="KW-1185">Reference proteome</keyword>
<dbReference type="PROSITE" id="PS50082">
    <property type="entry name" value="WD_REPEATS_2"/>
    <property type="match status" value="3"/>
</dbReference>
<dbReference type="PROSITE" id="PS00678">
    <property type="entry name" value="WD_REPEATS_1"/>
    <property type="match status" value="1"/>
</dbReference>
<keyword evidence="1 3" id="KW-0853">WD repeat</keyword>
<dbReference type="PANTHER" id="PTHR19848">
    <property type="entry name" value="WD40 REPEAT PROTEIN"/>
    <property type="match status" value="1"/>
</dbReference>
<evidence type="ECO:0000256" key="2">
    <source>
        <dbReference type="ARBA" id="ARBA00022737"/>
    </source>
</evidence>
<dbReference type="SUPFAM" id="SSF50978">
    <property type="entry name" value="WD40 repeat-like"/>
    <property type="match status" value="1"/>
</dbReference>
<evidence type="ECO:0000256" key="1">
    <source>
        <dbReference type="ARBA" id="ARBA00022574"/>
    </source>
</evidence>
<dbReference type="OrthoDB" id="6133115at2759"/>
<evidence type="ECO:0000313" key="5">
    <source>
        <dbReference type="EMBL" id="KXH49973.1"/>
    </source>
</evidence>
<dbReference type="SMART" id="SM00320">
    <property type="entry name" value="WD40"/>
    <property type="match status" value="6"/>
</dbReference>
<evidence type="ECO:0000313" key="6">
    <source>
        <dbReference type="Proteomes" id="UP000070054"/>
    </source>
</evidence>
<sequence length="892" mass="99992">MAGPEISQAAHRCYDSLSSLAQEFETSRNTWEHELKERDFAQLLERFEQWAENLGALRQPSSKLSLDHRLRDSPTVRAPISSMLEDLNESARMEIVSGRRPNRVMPTLDITEEELEEFDISSSSSESGASTTSNSTRDSRHDKPSEIQKLLSAIRTSLNSLFKASVFIRKFAPEDRRQRASKTKPFVNTADLMYIKDKYSILWETNEPLAIRLAEANARRRQYFKYRQQHQENLASQQDDIIMGRRDAHLRAEPKPIDREPLPQGSIVSAMTKPSILAETEATEFVRNKEPETQFFALQSPEPAMSVLSMATTVVEASDAELQFPPIPQEGQKSDSFLCPYCLEIVLWQTKNKENSEDMQEHMHNYHQSDVVASQLSSLISQCKRPARQILASDCPFCDDEWATVEPHAESSVQSDIRNISEDAEVHVDIDSFRKHVGHHLVQLSLFSLPRLFSGEVEVLNSAGALPDGERHSQKVTPFRLGQDHLSRGWQVLIKRMGTLATFSVFLGLHDKKRRGHVHPDELAFATFESLTPSHKDKGDAWFVVHNPTTPKMFDVALLHTGESGLPIPGLCFSLSGHYVGIWGDRRFQVFDIATKEPICILSSEKTVGLNLEGDDTVIYYQGACFHPKDDLFIICSQDKLIRVLDIESRSVVQTLIGHEWSVDIVKVSNNGKLLASGSRDGTIRLWSTTTWECLHLIRLPEFVSSLAFSNQSDFLVASSDRKSTRVWKMDTLPSVEESSEEGQTQAKMWTCHGHSMAVRAVQFSSDDRYVVTASFDATVKVFPAASQQRDDSSKSLRCLNTLEGHSDVILGIAVTPNGWVLTSSRDGSIRFWDIETGKPIARVTSLSTTAIATAIGPSTATGFMFATTLFDGQWRLWSLSLTGPGNSMLPG</sequence>
<feature type="repeat" description="WD" evidence="3">
    <location>
        <begin position="752"/>
        <end position="793"/>
    </location>
</feature>